<evidence type="ECO:0000313" key="2">
    <source>
        <dbReference type="EMBL" id="KAF5915324.1"/>
    </source>
</evidence>
<organism evidence="2 3">
    <name type="scientific">Diceros bicornis minor</name>
    <name type="common">South-central black rhinoceros</name>
    <dbReference type="NCBI Taxonomy" id="77932"/>
    <lineage>
        <taxon>Eukaryota</taxon>
        <taxon>Metazoa</taxon>
        <taxon>Chordata</taxon>
        <taxon>Craniata</taxon>
        <taxon>Vertebrata</taxon>
        <taxon>Euteleostomi</taxon>
        <taxon>Mammalia</taxon>
        <taxon>Eutheria</taxon>
        <taxon>Laurasiatheria</taxon>
        <taxon>Perissodactyla</taxon>
        <taxon>Rhinocerotidae</taxon>
        <taxon>Diceros</taxon>
    </lineage>
</organism>
<reference evidence="2 3" key="1">
    <citation type="journal article" date="2020" name="Mol. Biol. Evol.">
        <title>Interspecific Gene Flow and the Evolution of Specialization in Black and White Rhinoceros.</title>
        <authorList>
            <person name="Moodley Y."/>
            <person name="Westbury M.V."/>
            <person name="Russo I.M."/>
            <person name="Gopalakrishnan S."/>
            <person name="Rakotoarivelo A."/>
            <person name="Olsen R.A."/>
            <person name="Prost S."/>
            <person name="Tunstall T."/>
            <person name="Ryder O.A."/>
            <person name="Dalen L."/>
            <person name="Bruford M.W."/>
        </authorList>
    </citation>
    <scope>NUCLEOTIDE SEQUENCE [LARGE SCALE GENOMIC DNA]</scope>
    <source>
        <strain evidence="2">SBR-YM</strain>
        <tissue evidence="2">Skin</tissue>
    </source>
</reference>
<dbReference type="AlphaFoldDB" id="A0A7J7EI74"/>
<dbReference type="GO" id="GO:0046982">
    <property type="term" value="F:protein heterodimerization activity"/>
    <property type="evidence" value="ECO:0007669"/>
    <property type="project" value="InterPro"/>
</dbReference>
<gene>
    <name evidence="2" type="ORF">HPG69_012017</name>
</gene>
<name>A0A7J7EI74_DICBM</name>
<evidence type="ECO:0000313" key="3">
    <source>
        <dbReference type="Proteomes" id="UP000551758"/>
    </source>
</evidence>
<dbReference type="GO" id="GO:0030527">
    <property type="term" value="F:structural constituent of chromatin"/>
    <property type="evidence" value="ECO:0007669"/>
    <property type="project" value="InterPro"/>
</dbReference>
<dbReference type="PRINTS" id="PR00622">
    <property type="entry name" value="HISTONEH3"/>
</dbReference>
<dbReference type="EMBL" id="JACDTQ010002874">
    <property type="protein sequence ID" value="KAF5915324.1"/>
    <property type="molecule type" value="Genomic_DNA"/>
</dbReference>
<dbReference type="InterPro" id="IPR009072">
    <property type="entry name" value="Histone-fold"/>
</dbReference>
<dbReference type="GO" id="GO:0003677">
    <property type="term" value="F:DNA binding"/>
    <property type="evidence" value="ECO:0007669"/>
    <property type="project" value="InterPro"/>
</dbReference>
<dbReference type="Gene3D" id="1.10.20.10">
    <property type="entry name" value="Histone, subunit A"/>
    <property type="match status" value="1"/>
</dbReference>
<keyword evidence="3" id="KW-1185">Reference proteome</keyword>
<evidence type="ECO:0000256" key="1">
    <source>
        <dbReference type="ARBA" id="ARBA00010343"/>
    </source>
</evidence>
<protein>
    <submittedName>
        <fullName evidence="2">Uncharacterized protein</fullName>
    </submittedName>
</protein>
<comment type="caution">
    <text evidence="2">The sequence shown here is derived from an EMBL/GenBank/DDBJ whole genome shotgun (WGS) entry which is preliminary data.</text>
</comment>
<sequence>MMDVGVSTVLVLDKSFENRNQMLNFNQSMSDSDSDKGKNSLNVIRKREAVDWAEDVQYKARERRSEPPSSPEVDRASVLKLPFQRLVRETTQDFKTDLRCASAAIAALREPSEAAEWVYSKVLIGVPPMLRESPSCPKTSSWLAGYGGRESLSEGSFCYTRTLLRLNEATQENYVTNYVSLPLFIPPVECVCTHPPLSPCDLASSSCLHVVSPPAQLGSPQLPAVYKESGSWGQRVFLLYDGEVQTIQLEMHCWDRPEDMKFTLR</sequence>
<dbReference type="SUPFAM" id="SSF47113">
    <property type="entry name" value="Histone-fold"/>
    <property type="match status" value="1"/>
</dbReference>
<dbReference type="Proteomes" id="UP000551758">
    <property type="component" value="Unassembled WGS sequence"/>
</dbReference>
<comment type="similarity">
    <text evidence="1">Belongs to the histone H3 family.</text>
</comment>
<proteinExistence type="inferred from homology"/>
<dbReference type="GO" id="GO:0000786">
    <property type="term" value="C:nucleosome"/>
    <property type="evidence" value="ECO:0007669"/>
    <property type="project" value="InterPro"/>
</dbReference>
<accession>A0A7J7EI74</accession>
<dbReference type="InterPro" id="IPR000164">
    <property type="entry name" value="Histone_H3/CENP-A"/>
</dbReference>